<sequence>MAKSDKTSSATDQRESGRLQVISAIRKAEEIARIDIAKITDFSPATVTSITSELLSAGLIEEVAVDEATRDTKRGRPRVALKIRGAAHWVAGIKVSNKTATVALMDFEGHTFAEFETPLPKSQLSGEDMVDFILHSLETATSEAGISISDLSGLGVGVAGIIDALRGFVYWSPSMTERNVDLRDMLENVIPLPVFIDNDANLVAKAEQLFGMGKSHRDFIVVTIEHGVGMGIVIDGQIYRGTRGCGAEFGHTKVHLNGALCRCGQRGCLEAYVADYAVLREASIVASSMGDETSEKKLEELFNAAKAGDPLAKSIFQRAGTMFAMGLANIVNIFDPELIILSGERMQFDYLYADEVLEVMKKSVVQIDAPLPQVKIHKWGDLMWAKGAAAYAMEGVTEHAIRKISQDAQS</sequence>
<dbReference type="InterPro" id="IPR036388">
    <property type="entry name" value="WH-like_DNA-bd_sf"/>
</dbReference>
<dbReference type="Proteomes" id="UP000070371">
    <property type="component" value="Chromosome"/>
</dbReference>
<dbReference type="OrthoDB" id="9810372at2"/>
<dbReference type="Gene3D" id="1.10.10.10">
    <property type="entry name" value="Winged helix-like DNA-binding domain superfamily/Winged helix DNA-binding domain"/>
    <property type="match status" value="1"/>
</dbReference>
<dbReference type="EMBL" id="CP014327">
    <property type="protein sequence ID" value="AML50378.1"/>
    <property type="molecule type" value="Genomic_DNA"/>
</dbReference>
<protein>
    <submittedName>
        <fullName evidence="2">Sugar kinase</fullName>
    </submittedName>
</protein>
<dbReference type="InterPro" id="IPR000600">
    <property type="entry name" value="ROK"/>
</dbReference>
<dbReference type="InterPro" id="IPR049874">
    <property type="entry name" value="ROK_cs"/>
</dbReference>
<dbReference type="KEGG" id="hat:RC74_03045"/>
<dbReference type="SUPFAM" id="SSF46785">
    <property type="entry name" value="Winged helix' DNA-binding domain"/>
    <property type="match status" value="1"/>
</dbReference>
<dbReference type="InterPro" id="IPR043129">
    <property type="entry name" value="ATPase_NBD"/>
</dbReference>
<keyword evidence="3" id="KW-1185">Reference proteome</keyword>
<dbReference type="AlphaFoldDB" id="A0A126UWE0"/>
<evidence type="ECO:0000313" key="3">
    <source>
        <dbReference type="Proteomes" id="UP000070371"/>
    </source>
</evidence>
<dbReference type="PROSITE" id="PS01125">
    <property type="entry name" value="ROK"/>
    <property type="match status" value="1"/>
</dbReference>
<dbReference type="SUPFAM" id="SSF53067">
    <property type="entry name" value="Actin-like ATPase domain"/>
    <property type="match status" value="1"/>
</dbReference>
<dbReference type="STRING" id="1579316.RC74_03045"/>
<proteinExistence type="inferred from homology"/>
<dbReference type="Gene3D" id="3.30.420.40">
    <property type="match status" value="2"/>
</dbReference>
<comment type="similarity">
    <text evidence="1">Belongs to the ROK (NagC/XylR) family.</text>
</comment>
<keyword evidence="2" id="KW-0418">Kinase</keyword>
<accession>A0A126UWE0</accession>
<dbReference type="GO" id="GO:0016301">
    <property type="term" value="F:kinase activity"/>
    <property type="evidence" value="ECO:0007669"/>
    <property type="project" value="UniProtKB-KW"/>
</dbReference>
<keyword evidence="2" id="KW-0808">Transferase</keyword>
<reference evidence="2 3" key="1">
    <citation type="submission" date="2016-02" db="EMBL/GenBank/DDBJ databases">
        <title>Complete genome sequence of Halocynthiibacter arcticus PAMC 20958t from arctic marine sediment.</title>
        <authorList>
            <person name="Lee Y.M."/>
            <person name="Baek K."/>
            <person name="Lee H.K."/>
            <person name="Shin S.C."/>
        </authorList>
    </citation>
    <scope>NUCLEOTIDE SEQUENCE [LARGE SCALE GENOMIC DNA]</scope>
    <source>
        <strain evidence="2">PAMC 20958</strain>
    </source>
</reference>
<dbReference type="PANTHER" id="PTHR18964:SF149">
    <property type="entry name" value="BIFUNCTIONAL UDP-N-ACETYLGLUCOSAMINE 2-EPIMERASE_N-ACETYLMANNOSAMINE KINASE"/>
    <property type="match status" value="1"/>
</dbReference>
<dbReference type="Pfam" id="PF00480">
    <property type="entry name" value="ROK"/>
    <property type="match status" value="1"/>
</dbReference>
<dbReference type="CDD" id="cd24073">
    <property type="entry name" value="ASKHA_ATPase_ROK_CYANR"/>
    <property type="match status" value="1"/>
</dbReference>
<dbReference type="InterPro" id="IPR036390">
    <property type="entry name" value="WH_DNA-bd_sf"/>
</dbReference>
<dbReference type="RefSeq" id="WP_039000701.1">
    <property type="nucleotide sequence ID" value="NZ_CP014327.1"/>
</dbReference>
<evidence type="ECO:0000313" key="2">
    <source>
        <dbReference type="EMBL" id="AML50378.1"/>
    </source>
</evidence>
<gene>
    <name evidence="2" type="ORF">RC74_03045</name>
</gene>
<evidence type="ECO:0000256" key="1">
    <source>
        <dbReference type="ARBA" id="ARBA00006479"/>
    </source>
</evidence>
<dbReference type="PANTHER" id="PTHR18964">
    <property type="entry name" value="ROK (REPRESSOR, ORF, KINASE) FAMILY"/>
    <property type="match status" value="1"/>
</dbReference>
<name>A0A126UWE0_9RHOB</name>
<organism evidence="2 3">
    <name type="scientific">Falsihalocynthiibacter arcticus</name>
    <dbReference type="NCBI Taxonomy" id="1579316"/>
    <lineage>
        <taxon>Bacteria</taxon>
        <taxon>Pseudomonadati</taxon>
        <taxon>Pseudomonadota</taxon>
        <taxon>Alphaproteobacteria</taxon>
        <taxon>Rhodobacterales</taxon>
        <taxon>Roseobacteraceae</taxon>
        <taxon>Falsihalocynthiibacter</taxon>
    </lineage>
</organism>